<dbReference type="Proteomes" id="UP000536640">
    <property type="component" value="Unassembled WGS sequence"/>
</dbReference>
<name>A0A840R7K9_9GAMM</name>
<protein>
    <recommendedName>
        <fullName evidence="3">Plasmid replication protein RepB</fullName>
    </recommendedName>
</protein>
<reference evidence="1 2" key="1">
    <citation type="submission" date="2020-08" db="EMBL/GenBank/DDBJ databases">
        <title>Genomic Encyclopedia of Type Strains, Phase IV (KMG-IV): sequencing the most valuable type-strain genomes for metagenomic binning, comparative biology and taxonomic classification.</title>
        <authorList>
            <person name="Goeker M."/>
        </authorList>
    </citation>
    <scope>NUCLEOTIDE SEQUENCE [LARGE SCALE GENOMIC DNA]</scope>
    <source>
        <strain evidence="1 2">DSM 25701</strain>
    </source>
</reference>
<keyword evidence="2" id="KW-1185">Reference proteome</keyword>
<proteinExistence type="predicted"/>
<evidence type="ECO:0000313" key="2">
    <source>
        <dbReference type="Proteomes" id="UP000536640"/>
    </source>
</evidence>
<dbReference type="AlphaFoldDB" id="A0A840R7K9"/>
<dbReference type="RefSeq" id="WP_226968181.1">
    <property type="nucleotide sequence ID" value="NZ_LJSJ01000024.1"/>
</dbReference>
<evidence type="ECO:0000313" key="1">
    <source>
        <dbReference type="EMBL" id="MBB5189245.1"/>
    </source>
</evidence>
<evidence type="ECO:0008006" key="3">
    <source>
        <dbReference type="Google" id="ProtNLM"/>
    </source>
</evidence>
<dbReference type="EMBL" id="JACHHW010000018">
    <property type="protein sequence ID" value="MBB5189245.1"/>
    <property type="molecule type" value="Genomic_DNA"/>
</dbReference>
<gene>
    <name evidence="1" type="ORF">HNQ57_003548</name>
</gene>
<comment type="caution">
    <text evidence="1">The sequence shown here is derived from an EMBL/GenBank/DDBJ whole genome shotgun (WGS) entry which is preliminary data.</text>
</comment>
<sequence length="76" mass="8833">MLRQMFQEGLLRTATIIPAPMERDRWMLVFQKANGNQERITKARTENDKVYKRLNGALSDAQDIGFRSVTVEFNES</sequence>
<accession>A0A840R7K9</accession>
<organism evidence="1 2">
    <name type="scientific">Zhongshania antarctica</name>
    <dbReference type="NCBI Taxonomy" id="641702"/>
    <lineage>
        <taxon>Bacteria</taxon>
        <taxon>Pseudomonadati</taxon>
        <taxon>Pseudomonadota</taxon>
        <taxon>Gammaproteobacteria</taxon>
        <taxon>Cellvibrionales</taxon>
        <taxon>Spongiibacteraceae</taxon>
        <taxon>Zhongshania</taxon>
    </lineage>
</organism>